<feature type="compositionally biased region" description="Low complexity" evidence="1">
    <location>
        <begin position="142"/>
        <end position="153"/>
    </location>
</feature>
<feature type="compositionally biased region" description="Basic and acidic residues" evidence="1">
    <location>
        <begin position="174"/>
        <end position="221"/>
    </location>
</feature>
<accession>A0A172UIV1</accession>
<proteinExistence type="predicted"/>
<dbReference type="Proteomes" id="UP000077143">
    <property type="component" value="Chromosome"/>
</dbReference>
<dbReference type="EMBL" id="CP015596">
    <property type="protein sequence ID" value="ANE79092.1"/>
    <property type="molecule type" value="Genomic_DNA"/>
</dbReference>
<evidence type="ECO:0000313" key="2">
    <source>
        <dbReference type="EMBL" id="ANE79092.1"/>
    </source>
</evidence>
<evidence type="ECO:0000313" key="3">
    <source>
        <dbReference type="Proteomes" id="UP000077143"/>
    </source>
</evidence>
<protein>
    <recommendedName>
        <fullName evidence="4">PE domain-containing protein</fullName>
    </recommendedName>
</protein>
<feature type="compositionally biased region" description="Pro residues" evidence="1">
    <location>
        <begin position="161"/>
        <end position="171"/>
    </location>
</feature>
<feature type="region of interest" description="Disordered" evidence="1">
    <location>
        <begin position="142"/>
        <end position="252"/>
    </location>
</feature>
<name>A0A172UIV1_9MYCO</name>
<sequence length="252" mass="25547">MSTRTGDGAVTSFEKPENISWEAATVELPPMPVIPPGADAMSMTISAVLPTLEAMMTANVTSLAAKENTFSGKVGAAQAAYNVGDESAGQSVGQSGDMLGQLTGQLGQLAQMPQQAASSLGGGQGGGFGQLIQQAMQAAQGAVQQGTQAAQQGQGPGGGPGGPPPGMPGAPTPEQRENEQNARDEQQDQREAQQDERQAAQDARDEQQDRRQAVLDSREHGAAGGSTAGPAPVAPHGPSRPTSGGEDLAKQV</sequence>
<keyword evidence="3" id="KW-1185">Reference proteome</keyword>
<evidence type="ECO:0000256" key="1">
    <source>
        <dbReference type="SAM" id="MobiDB-lite"/>
    </source>
</evidence>
<dbReference type="KEGG" id="madi:A7U43_06930"/>
<organism evidence="2 3">
    <name type="scientific">Mycobacterium adipatum</name>
    <dbReference type="NCBI Taxonomy" id="1682113"/>
    <lineage>
        <taxon>Bacteria</taxon>
        <taxon>Bacillati</taxon>
        <taxon>Actinomycetota</taxon>
        <taxon>Actinomycetes</taxon>
        <taxon>Mycobacteriales</taxon>
        <taxon>Mycobacteriaceae</taxon>
        <taxon>Mycobacterium</taxon>
    </lineage>
</organism>
<dbReference type="AlphaFoldDB" id="A0A172UIV1"/>
<evidence type="ECO:0008006" key="4">
    <source>
        <dbReference type="Google" id="ProtNLM"/>
    </source>
</evidence>
<gene>
    <name evidence="2" type="ORF">A7U43_06930</name>
</gene>
<dbReference type="STRING" id="1682113.A7U43_06930"/>
<reference evidence="2 3" key="1">
    <citation type="submission" date="2016-05" db="EMBL/GenBank/DDBJ databases">
        <title>Complete genome sequence of a phthalic acid esters degrading Mycobacterium sp. YC-RL4.</title>
        <authorList>
            <person name="Ren L."/>
            <person name="Fan S."/>
            <person name="Ruth N."/>
            <person name="Jia Y."/>
            <person name="Wang J."/>
            <person name="Qiao C."/>
        </authorList>
    </citation>
    <scope>NUCLEOTIDE SEQUENCE [LARGE SCALE GENOMIC DNA]</scope>
    <source>
        <strain evidence="2 3">YC-RL4</strain>
    </source>
</reference>